<evidence type="ECO:0000313" key="10">
    <source>
        <dbReference type="EMBL" id="QWW23752.1"/>
    </source>
</evidence>
<evidence type="ECO:0000256" key="5">
    <source>
        <dbReference type="ARBA" id="ARBA00022845"/>
    </source>
</evidence>
<evidence type="ECO:0000256" key="2">
    <source>
        <dbReference type="ARBA" id="ARBA00007665"/>
    </source>
</evidence>
<dbReference type="GO" id="GO:0140469">
    <property type="term" value="P:GCN2-mediated signaling"/>
    <property type="evidence" value="ECO:0007669"/>
    <property type="project" value="EnsemblFungi"/>
</dbReference>
<dbReference type="InterPro" id="IPR036956">
    <property type="entry name" value="Impact_N_sf"/>
</dbReference>
<dbReference type="PROSITE" id="PS50908">
    <property type="entry name" value="RWD"/>
    <property type="match status" value="1"/>
</dbReference>
<comment type="similarity">
    <text evidence="2">Belongs to the IMPACT family.</text>
</comment>
<dbReference type="VEuPathDB" id="FungiDB:CJJ09_002986"/>
<dbReference type="EMBL" id="CP076750">
    <property type="protein sequence ID" value="QWW23752.1"/>
    <property type="molecule type" value="Genomic_DNA"/>
</dbReference>
<dbReference type="InterPro" id="IPR023582">
    <property type="entry name" value="Impact"/>
</dbReference>
<dbReference type="OMA" id="HLMQVMD"/>
<dbReference type="VEuPathDB" id="FungiDB:B9J08_001022"/>
<dbReference type="GO" id="GO:0006446">
    <property type="term" value="P:regulation of translational initiation"/>
    <property type="evidence" value="ECO:0007669"/>
    <property type="project" value="TreeGrafter"/>
</dbReference>
<dbReference type="InterPro" id="IPR001498">
    <property type="entry name" value="Impact_N"/>
</dbReference>
<evidence type="ECO:0000256" key="3">
    <source>
        <dbReference type="ARBA" id="ARBA00022490"/>
    </source>
</evidence>
<evidence type="ECO:0000256" key="7">
    <source>
        <dbReference type="SAM" id="MobiDB-lite"/>
    </source>
</evidence>
<dbReference type="STRING" id="498019.A0A2H1A7F2"/>
<protein>
    <recommendedName>
        <fullName evidence="8">RWD domain-containing protein</fullName>
    </recommendedName>
</protein>
<dbReference type="VEuPathDB" id="FungiDB:QG37_03056"/>
<dbReference type="VEuPathDB" id="FungiDB:CJJ07_001500"/>
<dbReference type="SMART" id="SM00591">
    <property type="entry name" value="RWD"/>
    <property type="match status" value="1"/>
</dbReference>
<comment type="subcellular location">
    <subcellularLocation>
        <location evidence="1">Cytoplasm</location>
    </subcellularLocation>
</comment>
<dbReference type="GO" id="GO:0043022">
    <property type="term" value="F:ribosome binding"/>
    <property type="evidence" value="ECO:0007669"/>
    <property type="project" value="EnsemblFungi"/>
</dbReference>
<dbReference type="InterPro" id="IPR006575">
    <property type="entry name" value="RWD_dom"/>
</dbReference>
<keyword evidence="6" id="KW-0346">Stress response</keyword>
<accession>A0A2H1A7F2</accession>
<gene>
    <name evidence="9" type="ORF">B9J08_001022</name>
    <name evidence="10" type="ORF">CA7LBN_002553</name>
</gene>
<reference evidence="10" key="3">
    <citation type="submission" date="2021-06" db="EMBL/GenBank/DDBJ databases">
        <title>Candida auris outbreak in lebanese hospital.</title>
        <authorList>
            <person name="Finianos M."/>
        </authorList>
    </citation>
    <scope>NUCLEOTIDE SEQUENCE</scope>
    <source>
        <strain evidence="10">CA7LBN</strain>
    </source>
</reference>
<dbReference type="PANTHER" id="PTHR16301">
    <property type="entry name" value="IMPACT-RELATED"/>
    <property type="match status" value="1"/>
</dbReference>
<dbReference type="PANTHER" id="PTHR16301:SF25">
    <property type="entry name" value="PROTEIN IMPACT"/>
    <property type="match status" value="1"/>
</dbReference>
<feature type="compositionally biased region" description="Low complexity" evidence="7">
    <location>
        <begin position="123"/>
        <end position="134"/>
    </location>
</feature>
<dbReference type="VEuPathDB" id="FungiDB:CJI97_001042"/>
<dbReference type="GO" id="GO:0005737">
    <property type="term" value="C:cytoplasm"/>
    <property type="evidence" value="ECO:0007669"/>
    <property type="project" value="UniProtKB-SubCell"/>
</dbReference>
<reference evidence="9" key="2">
    <citation type="submission" date="2017-11" db="EMBL/GenBank/DDBJ databases">
        <title>Candida auris genome assembly and annotation.</title>
        <authorList>
            <person name="Munoz J.F."/>
            <person name="Gade L.G."/>
            <person name="Chow N.A."/>
            <person name="Litvintseva A.P."/>
            <person name="Loparev V.N."/>
            <person name="Cuomo C.A."/>
        </authorList>
    </citation>
    <scope>NUCLEOTIDE SEQUENCE</scope>
    <source>
        <strain evidence="9">B8441</strain>
    </source>
</reference>
<evidence type="ECO:0000259" key="8">
    <source>
        <dbReference type="PROSITE" id="PS50908"/>
    </source>
</evidence>
<dbReference type="InterPro" id="IPR016135">
    <property type="entry name" value="UBQ-conjugating_enzyme/RWD"/>
</dbReference>
<dbReference type="Pfam" id="PF01205">
    <property type="entry name" value="Impact_N"/>
    <property type="match status" value="1"/>
</dbReference>
<keyword evidence="5" id="KW-0810">Translation regulation</keyword>
<sequence length="283" mass="32139">MPSQEQVEEIDAIKAIYPESLKELGPSIFNITIPEHQDVVVQMSFPEKYPEEGPNILQVNTLNTRKYFDNDYIEKNIVELLQQTFRPGEVVVFELIGEINAFLEKYLEEHKSQIEELTKKAEQQQQEKNAPKQKSVQSPPAAIPNSNQPTIDVFEGWTISDPIVDRGSTFIAYAREVHSVEEAKHYLALLLTDRKIAKAAHNMNTWRIKGENGVTYQDCDDDGETAAGSRMLHLLTIMDAWNVMVVVSRWFGGTHLGPDRFKHINSATRDAIVKGGFDIKTKK</sequence>
<evidence type="ECO:0000256" key="6">
    <source>
        <dbReference type="ARBA" id="ARBA00023016"/>
    </source>
</evidence>
<evidence type="ECO:0000256" key="1">
    <source>
        <dbReference type="ARBA" id="ARBA00004496"/>
    </source>
</evidence>
<evidence type="ECO:0000313" key="9">
    <source>
        <dbReference type="EMBL" id="PIS58522.1"/>
    </source>
</evidence>
<dbReference type="EMBL" id="PEKT02000002">
    <property type="protein sequence ID" value="PIS58522.1"/>
    <property type="molecule type" value="Genomic_DNA"/>
</dbReference>
<keyword evidence="4" id="KW-0678">Repressor</keyword>
<dbReference type="Proteomes" id="UP000825438">
    <property type="component" value="Chromosome II"/>
</dbReference>
<dbReference type="Gene3D" id="3.30.230.30">
    <property type="entry name" value="Impact, N-terminal domain"/>
    <property type="match status" value="1"/>
</dbReference>
<feature type="domain" description="RWD" evidence="8">
    <location>
        <begin position="8"/>
        <end position="106"/>
    </location>
</feature>
<dbReference type="GO" id="GO:0031333">
    <property type="term" value="P:negative regulation of protein-containing complex assembly"/>
    <property type="evidence" value="ECO:0007669"/>
    <property type="project" value="EnsemblFungi"/>
</dbReference>
<dbReference type="SUPFAM" id="SSF54211">
    <property type="entry name" value="Ribosomal protein S5 domain 2-like"/>
    <property type="match status" value="1"/>
</dbReference>
<dbReference type="Gene3D" id="3.10.110.10">
    <property type="entry name" value="Ubiquitin Conjugating Enzyme"/>
    <property type="match status" value="1"/>
</dbReference>
<evidence type="ECO:0000256" key="4">
    <source>
        <dbReference type="ARBA" id="ARBA00022491"/>
    </source>
</evidence>
<dbReference type="AlphaFoldDB" id="A0A2H1A7F2"/>
<keyword evidence="3" id="KW-0963">Cytoplasm</keyword>
<dbReference type="Pfam" id="PF05773">
    <property type="entry name" value="RWD"/>
    <property type="match status" value="1"/>
</dbReference>
<dbReference type="GO" id="GO:0003785">
    <property type="term" value="F:actin monomer binding"/>
    <property type="evidence" value="ECO:0007669"/>
    <property type="project" value="EnsemblFungi"/>
</dbReference>
<dbReference type="GO" id="GO:0034198">
    <property type="term" value="P:cellular response to amino acid starvation"/>
    <property type="evidence" value="ECO:0007669"/>
    <property type="project" value="EnsemblFungi"/>
</dbReference>
<dbReference type="GO" id="GO:0004860">
    <property type="term" value="F:protein kinase inhibitor activity"/>
    <property type="evidence" value="ECO:0007669"/>
    <property type="project" value="EnsemblFungi"/>
</dbReference>
<dbReference type="InterPro" id="IPR020568">
    <property type="entry name" value="Ribosomal_Su5_D2-typ_SF"/>
</dbReference>
<proteinExistence type="inferred from homology"/>
<reference evidence="9" key="1">
    <citation type="journal article" date="2017" name="Clin. Infect. Dis.">
        <title>Simultaneous emergence of multidrug-resistant Candida auris on 3 continents confirmed by whole-genome sequencing and epidemiological analyses.</title>
        <authorList>
            <person name="Lockhart S.R."/>
            <person name="Etienne K.A."/>
            <person name="Vallabhaneni S."/>
            <person name="Farooqi J."/>
            <person name="Chowdhary A."/>
            <person name="Govender N.P."/>
            <person name="Colombo A.L."/>
            <person name="Calvo B."/>
            <person name="Cuomo C.A."/>
            <person name="Desjardins C.A."/>
            <person name="Berkow E.L."/>
            <person name="Castanheira M."/>
            <person name="Magobo R.E."/>
            <person name="Jabeen K."/>
            <person name="Asghar R.J."/>
            <person name="Meis J.F."/>
            <person name="Jackson B."/>
            <person name="Chiller T."/>
            <person name="Litvintseva A.P."/>
        </authorList>
    </citation>
    <scope>NUCLEOTIDE SEQUENCE [LARGE SCALE GENOMIC DNA]</scope>
    <source>
        <strain evidence="9">B8441</strain>
    </source>
</reference>
<dbReference type="VEuPathDB" id="FungiDB:CJI96_0001408"/>
<organism evidence="9">
    <name type="scientific">Candidozyma auris</name>
    <name type="common">Yeast</name>
    <name type="synonym">Candida auris</name>
    <dbReference type="NCBI Taxonomy" id="498019"/>
    <lineage>
        <taxon>Eukaryota</taxon>
        <taxon>Fungi</taxon>
        <taxon>Dikarya</taxon>
        <taxon>Ascomycota</taxon>
        <taxon>Saccharomycotina</taxon>
        <taxon>Pichiomycetes</taxon>
        <taxon>Metschnikowiaceae</taxon>
        <taxon>Candidozyma</taxon>
    </lineage>
</organism>
<dbReference type="SUPFAM" id="SSF54495">
    <property type="entry name" value="UBC-like"/>
    <property type="match status" value="1"/>
</dbReference>
<name>A0A2H1A7F2_CANAR</name>
<feature type="region of interest" description="Disordered" evidence="7">
    <location>
        <begin position="117"/>
        <end position="148"/>
    </location>
</feature>
<dbReference type="CDD" id="cd23822">
    <property type="entry name" value="RWD_ScYIH1-like"/>
    <property type="match status" value="1"/>
</dbReference>